<evidence type="ECO:0000256" key="1">
    <source>
        <dbReference type="SAM" id="MobiDB-lite"/>
    </source>
</evidence>
<feature type="compositionally biased region" description="Basic and acidic residues" evidence="1">
    <location>
        <begin position="18"/>
        <end position="34"/>
    </location>
</feature>
<accession>A0A9X2KGK6</accession>
<dbReference type="Proteomes" id="UP001139502">
    <property type="component" value="Unassembled WGS sequence"/>
</dbReference>
<dbReference type="RefSeq" id="WP_254164929.1">
    <property type="nucleotide sequence ID" value="NZ_JANAFB010000004.1"/>
</dbReference>
<dbReference type="EMBL" id="JANAFB010000004">
    <property type="protein sequence ID" value="MCP3424957.1"/>
    <property type="molecule type" value="Genomic_DNA"/>
</dbReference>
<gene>
    <name evidence="2" type="ORF">NBM05_02655</name>
</gene>
<reference evidence="2" key="1">
    <citation type="submission" date="2022-06" db="EMBL/GenBank/DDBJ databases">
        <title>Rothia sp. isolated from sandalwood seedling.</title>
        <authorList>
            <person name="Tuikhar N."/>
            <person name="Kirdat K."/>
            <person name="Thorat V."/>
            <person name="Swetha P."/>
            <person name="Padma S."/>
            <person name="Sundararaj R."/>
            <person name="Yadav A."/>
        </authorList>
    </citation>
    <scope>NUCLEOTIDE SEQUENCE</scope>
    <source>
        <strain evidence="2">AR01</strain>
    </source>
</reference>
<feature type="region of interest" description="Disordered" evidence="1">
    <location>
        <begin position="18"/>
        <end position="38"/>
    </location>
</feature>
<proteinExistence type="predicted"/>
<dbReference type="AlphaFoldDB" id="A0A9X2KGK6"/>
<name>A0A9X2KGK6_9MICC</name>
<protein>
    <submittedName>
        <fullName evidence="2">SatD family protein</fullName>
    </submittedName>
</protein>
<keyword evidence="3" id="KW-1185">Reference proteome</keyword>
<comment type="caution">
    <text evidence="2">The sequence shown here is derived from an EMBL/GenBank/DDBJ whole genome shotgun (WGS) entry which is preliminary data.</text>
</comment>
<evidence type="ECO:0000313" key="3">
    <source>
        <dbReference type="Proteomes" id="UP001139502"/>
    </source>
</evidence>
<organism evidence="2 3">
    <name type="scientific">Rothia santali</name>
    <dbReference type="NCBI Taxonomy" id="2949643"/>
    <lineage>
        <taxon>Bacteria</taxon>
        <taxon>Bacillati</taxon>
        <taxon>Actinomycetota</taxon>
        <taxon>Actinomycetes</taxon>
        <taxon>Micrococcales</taxon>
        <taxon>Micrococcaceae</taxon>
        <taxon>Rothia</taxon>
    </lineage>
</organism>
<sequence length="219" mass="23010">MYVLIVAQHCATGREKAPVLPHDDVARHPARTDDAGPASTARELAARLNALPAPEDARPVPFAVTYPDEIRAVFTDPVHAVGAALCAIRERGVLAGIGVGGVELGGDEPEGPALGYARAAIERCTAGLPCRAIAVEGGDPGLSDAITSLLRMLARLIDHRTEAEWRVVDLLVPDVRGQHRAIAEALGISPQAVSKALIRTGWHEETAARASAAELLARL</sequence>
<evidence type="ECO:0000313" key="2">
    <source>
        <dbReference type="EMBL" id="MCP3424957.1"/>
    </source>
</evidence>